<feature type="domain" description="Major facilitator superfamily (MFS) profile" evidence="5">
    <location>
        <begin position="254"/>
        <end position="447"/>
    </location>
</feature>
<dbReference type="PANTHER" id="PTHR11360:SF287">
    <property type="entry name" value="MFS MONOCARBOXYLATE TRANSPORTER"/>
    <property type="match status" value="1"/>
</dbReference>
<dbReference type="PANTHER" id="PTHR11360">
    <property type="entry name" value="MONOCARBOXYLATE TRANSPORTER"/>
    <property type="match status" value="1"/>
</dbReference>
<reference evidence="6" key="1">
    <citation type="journal article" date="2019" name="Beilstein J. Org. Chem.">
        <title>Nanangenines: drimane sesquiterpenoids as the dominant metabolite cohort of a novel Australian fungus, Aspergillus nanangensis.</title>
        <authorList>
            <person name="Lacey H.J."/>
            <person name="Gilchrist C.L.M."/>
            <person name="Crombie A."/>
            <person name="Kalaitzis J.A."/>
            <person name="Vuong D."/>
            <person name="Rutledge P.J."/>
            <person name="Turner P."/>
            <person name="Pitt J.I."/>
            <person name="Lacey E."/>
            <person name="Chooi Y.H."/>
            <person name="Piggott A.M."/>
        </authorList>
    </citation>
    <scope>NUCLEOTIDE SEQUENCE</scope>
    <source>
        <strain evidence="6">MST-FP2251</strain>
    </source>
</reference>
<evidence type="ECO:0000259" key="5">
    <source>
        <dbReference type="PROSITE" id="PS50850"/>
    </source>
</evidence>
<comment type="caution">
    <text evidence="6">The sequence shown here is derived from an EMBL/GenBank/DDBJ whole genome shotgun (WGS) entry which is preliminary data.</text>
</comment>
<accession>A0AAD4CPX2</accession>
<comment type="similarity">
    <text evidence="2">Belongs to the major facilitator superfamily. Monocarboxylate porter (TC 2.A.1.13) family.</text>
</comment>
<feature type="transmembrane region" description="Helical" evidence="4">
    <location>
        <begin position="211"/>
        <end position="230"/>
    </location>
</feature>
<dbReference type="PROSITE" id="PS50850">
    <property type="entry name" value="MFS"/>
    <property type="match status" value="1"/>
</dbReference>
<keyword evidence="4" id="KW-1133">Transmembrane helix</keyword>
<evidence type="ECO:0000313" key="6">
    <source>
        <dbReference type="EMBL" id="KAF9890554.1"/>
    </source>
</evidence>
<dbReference type="GO" id="GO:0016020">
    <property type="term" value="C:membrane"/>
    <property type="evidence" value="ECO:0007669"/>
    <property type="project" value="UniProtKB-SubCell"/>
</dbReference>
<proteinExistence type="inferred from homology"/>
<gene>
    <name evidence="6" type="ORF">FE257_005685</name>
</gene>
<dbReference type="InterPro" id="IPR036259">
    <property type="entry name" value="MFS_trans_sf"/>
</dbReference>
<keyword evidence="4" id="KW-0472">Membrane</keyword>
<protein>
    <recommendedName>
        <fullName evidence="5">Major facilitator superfamily (MFS) profile domain-containing protein</fullName>
    </recommendedName>
</protein>
<evidence type="ECO:0000256" key="4">
    <source>
        <dbReference type="SAM" id="Phobius"/>
    </source>
</evidence>
<feature type="transmembrane region" description="Helical" evidence="4">
    <location>
        <begin position="122"/>
        <end position="140"/>
    </location>
</feature>
<dbReference type="Pfam" id="PF07690">
    <property type="entry name" value="MFS_1"/>
    <property type="match status" value="2"/>
</dbReference>
<keyword evidence="7" id="KW-1185">Reference proteome</keyword>
<dbReference type="Proteomes" id="UP001194746">
    <property type="component" value="Unassembled WGS sequence"/>
</dbReference>
<evidence type="ECO:0000256" key="2">
    <source>
        <dbReference type="ARBA" id="ARBA00006727"/>
    </source>
</evidence>
<dbReference type="EMBL" id="VCAU01000025">
    <property type="protein sequence ID" value="KAF9890554.1"/>
    <property type="molecule type" value="Genomic_DNA"/>
</dbReference>
<feature type="transmembrane region" description="Helical" evidence="4">
    <location>
        <begin position="183"/>
        <end position="204"/>
    </location>
</feature>
<reference evidence="6" key="2">
    <citation type="submission" date="2020-02" db="EMBL/GenBank/DDBJ databases">
        <authorList>
            <person name="Gilchrist C.L.M."/>
            <person name="Chooi Y.-H."/>
        </authorList>
    </citation>
    <scope>NUCLEOTIDE SEQUENCE</scope>
    <source>
        <strain evidence="6">MST-FP2251</strain>
    </source>
</reference>
<feature type="transmembrane region" description="Helical" evidence="4">
    <location>
        <begin position="51"/>
        <end position="75"/>
    </location>
</feature>
<keyword evidence="4" id="KW-0812">Transmembrane</keyword>
<dbReference type="InterPro" id="IPR020846">
    <property type="entry name" value="MFS_dom"/>
</dbReference>
<sequence>MSTTMTKPEYEKPGRVESDPLDHSASHISDQTREEKPDDENLPPVDGGIRAWLFLSACFVLEAVGWGFPTAFGVFQNHYRHDPAFEGSRSIAVIGTCSTGMAYLSFPFTISMMMAFPRIQCWVSTAGLLVMSLALALGSFSTTINHLILSQGVAYGIGCGLANTPSVYFVPDWFVKRKGLAYGIIWSGSAVTGTIFPVCFEALISRYGWQTSLRIASIVIFVASIGFIPYHKPRTRDTHTRLRQIDLGFLLNPLFLTHELGNILQGMGYFIPSIFLTSHAHSVGATGILSSLALTLYNITSVFGCVIQGYMVDHYHVSNCILGATVGAVGSIFLIWGLSNSIAPLYLFAILYGLSAGSFSSTWSAVTNEVRASDKKADIRMVFSFMEAGRGIGNMVSGPLSEALFHAGSSLQGHAWGAYGSEFSYLVIFTGLTALFGGVGFFGKYMR</sequence>
<feature type="transmembrane region" description="Helical" evidence="4">
    <location>
        <begin position="423"/>
        <end position="443"/>
    </location>
</feature>
<evidence type="ECO:0000256" key="1">
    <source>
        <dbReference type="ARBA" id="ARBA00004141"/>
    </source>
</evidence>
<feature type="region of interest" description="Disordered" evidence="3">
    <location>
        <begin position="1"/>
        <end position="43"/>
    </location>
</feature>
<feature type="compositionally biased region" description="Basic and acidic residues" evidence="3">
    <location>
        <begin position="8"/>
        <end position="36"/>
    </location>
</feature>
<dbReference type="Gene3D" id="1.20.1250.20">
    <property type="entry name" value="MFS general substrate transporter like domains"/>
    <property type="match status" value="2"/>
</dbReference>
<feature type="transmembrane region" description="Helical" evidence="4">
    <location>
        <begin position="316"/>
        <end position="338"/>
    </location>
</feature>
<evidence type="ECO:0000256" key="3">
    <source>
        <dbReference type="SAM" id="MobiDB-lite"/>
    </source>
</evidence>
<feature type="transmembrane region" description="Helical" evidence="4">
    <location>
        <begin position="345"/>
        <end position="366"/>
    </location>
</feature>
<dbReference type="InterPro" id="IPR050327">
    <property type="entry name" value="Proton-linked_MCT"/>
</dbReference>
<dbReference type="GO" id="GO:0022857">
    <property type="term" value="F:transmembrane transporter activity"/>
    <property type="evidence" value="ECO:0007669"/>
    <property type="project" value="InterPro"/>
</dbReference>
<dbReference type="InterPro" id="IPR011701">
    <property type="entry name" value="MFS"/>
</dbReference>
<feature type="transmembrane region" description="Helical" evidence="4">
    <location>
        <begin position="152"/>
        <end position="171"/>
    </location>
</feature>
<organism evidence="6 7">
    <name type="scientific">Aspergillus nanangensis</name>
    <dbReference type="NCBI Taxonomy" id="2582783"/>
    <lineage>
        <taxon>Eukaryota</taxon>
        <taxon>Fungi</taxon>
        <taxon>Dikarya</taxon>
        <taxon>Ascomycota</taxon>
        <taxon>Pezizomycotina</taxon>
        <taxon>Eurotiomycetes</taxon>
        <taxon>Eurotiomycetidae</taxon>
        <taxon>Eurotiales</taxon>
        <taxon>Aspergillaceae</taxon>
        <taxon>Aspergillus</taxon>
        <taxon>Aspergillus subgen. Circumdati</taxon>
    </lineage>
</organism>
<name>A0AAD4CPX2_ASPNN</name>
<feature type="transmembrane region" description="Helical" evidence="4">
    <location>
        <begin position="91"/>
        <end position="116"/>
    </location>
</feature>
<feature type="transmembrane region" description="Helical" evidence="4">
    <location>
        <begin position="283"/>
        <end position="310"/>
    </location>
</feature>
<dbReference type="AlphaFoldDB" id="A0AAD4CPX2"/>
<comment type="subcellular location">
    <subcellularLocation>
        <location evidence="1">Membrane</location>
        <topology evidence="1">Multi-pass membrane protein</topology>
    </subcellularLocation>
</comment>
<dbReference type="SUPFAM" id="SSF103473">
    <property type="entry name" value="MFS general substrate transporter"/>
    <property type="match status" value="1"/>
</dbReference>
<evidence type="ECO:0000313" key="7">
    <source>
        <dbReference type="Proteomes" id="UP001194746"/>
    </source>
</evidence>